<dbReference type="SMART" id="SM00850">
    <property type="entry name" value="LytTR"/>
    <property type="match status" value="1"/>
</dbReference>
<sequence>MITAVIVDDDIKFLKILKETIKHTALLNGLNMEVSTMSDPYQCLALSKVFDIYFLDILMPQLSGVELAKKLREKYIDKEFIFISAYEQYMRTSIFVKPRAFIRKEHLQEDLYETFQILKNVFIKKNEEIIVKDNKKDCRIKPGNIIYARNAGHYVTFYYTEENKVVIRNRLKELEVQLKGFDFLQVHQSYMVNLNYVESYRHCVILMKNKDKIPVSGSYKDIVEMIMLNRMIGDRN</sequence>
<reference evidence="6 7" key="1">
    <citation type="submission" date="2019-08" db="EMBL/GenBank/DDBJ databases">
        <title>In-depth cultivation of the pig gut microbiome towards novel bacterial diversity and tailored functional studies.</title>
        <authorList>
            <person name="Wylensek D."/>
            <person name="Hitch T.C.A."/>
            <person name="Clavel T."/>
        </authorList>
    </citation>
    <scope>NUCLEOTIDE SEQUENCE [LARGE SCALE GENOMIC DNA]</scope>
    <source>
        <strain evidence="6 7">WCA-389-WT-23B</strain>
    </source>
</reference>
<proteinExistence type="predicted"/>
<dbReference type="PANTHER" id="PTHR37299:SF1">
    <property type="entry name" value="STAGE 0 SPORULATION PROTEIN A HOMOLOG"/>
    <property type="match status" value="1"/>
</dbReference>
<dbReference type="PROSITE" id="PS50930">
    <property type="entry name" value="HTH_LYTTR"/>
    <property type="match status" value="1"/>
</dbReference>
<evidence type="ECO:0000313" key="7">
    <source>
        <dbReference type="Proteomes" id="UP000436047"/>
    </source>
</evidence>
<evidence type="ECO:0000256" key="2">
    <source>
        <dbReference type="ARBA" id="ARBA00024867"/>
    </source>
</evidence>
<evidence type="ECO:0000259" key="5">
    <source>
        <dbReference type="PROSITE" id="PS50930"/>
    </source>
</evidence>
<evidence type="ECO:0000256" key="3">
    <source>
        <dbReference type="PROSITE-ProRule" id="PRU00169"/>
    </source>
</evidence>
<dbReference type="GeneID" id="86051595"/>
<dbReference type="RefSeq" id="WP_154462999.1">
    <property type="nucleotide sequence ID" value="NZ_VUMI01000001.1"/>
</dbReference>
<comment type="function">
    <text evidence="2">May play the central regulatory role in sporulation. It may be an element of the effector pathway responsible for the activation of sporulation genes in response to nutritional stress. Spo0A may act in concert with spo0H (a sigma factor) to control the expression of some genes that are critical to the sporulation process.</text>
</comment>
<dbReference type="SUPFAM" id="SSF52172">
    <property type="entry name" value="CheY-like"/>
    <property type="match status" value="1"/>
</dbReference>
<dbReference type="InterPro" id="IPR046947">
    <property type="entry name" value="LytR-like"/>
</dbReference>
<comment type="caution">
    <text evidence="6">The sequence shown here is derived from an EMBL/GenBank/DDBJ whole genome shotgun (WGS) entry which is preliminary data.</text>
</comment>
<feature type="modified residue" description="4-aspartylphosphate" evidence="3">
    <location>
        <position position="56"/>
    </location>
</feature>
<dbReference type="CDD" id="cd00156">
    <property type="entry name" value="REC"/>
    <property type="match status" value="1"/>
</dbReference>
<evidence type="ECO:0000313" key="6">
    <source>
        <dbReference type="EMBL" id="MSS86916.1"/>
    </source>
</evidence>
<dbReference type="PROSITE" id="PS50110">
    <property type="entry name" value="RESPONSE_REGULATORY"/>
    <property type="match status" value="1"/>
</dbReference>
<dbReference type="InterPro" id="IPR011006">
    <property type="entry name" value="CheY-like_superfamily"/>
</dbReference>
<keyword evidence="7" id="KW-1185">Reference proteome</keyword>
<dbReference type="SMART" id="SM00448">
    <property type="entry name" value="REC"/>
    <property type="match status" value="1"/>
</dbReference>
<name>A0A6N7VV63_9FIRM</name>
<organism evidence="6 7">
    <name type="scientific">Eisenbergiella porci</name>
    <dbReference type="NCBI Taxonomy" id="2652274"/>
    <lineage>
        <taxon>Bacteria</taxon>
        <taxon>Bacillati</taxon>
        <taxon>Bacillota</taxon>
        <taxon>Clostridia</taxon>
        <taxon>Lachnospirales</taxon>
        <taxon>Lachnospiraceae</taxon>
        <taxon>Eisenbergiella</taxon>
    </lineage>
</organism>
<evidence type="ECO:0000256" key="1">
    <source>
        <dbReference type="ARBA" id="ARBA00018672"/>
    </source>
</evidence>
<keyword evidence="3" id="KW-0597">Phosphoprotein</keyword>
<dbReference type="Proteomes" id="UP000436047">
    <property type="component" value="Unassembled WGS sequence"/>
</dbReference>
<dbReference type="Pfam" id="PF00072">
    <property type="entry name" value="Response_reg"/>
    <property type="match status" value="1"/>
</dbReference>
<feature type="domain" description="Response regulatory" evidence="4">
    <location>
        <begin position="3"/>
        <end position="119"/>
    </location>
</feature>
<protein>
    <recommendedName>
        <fullName evidence="1">Stage 0 sporulation protein A homolog</fullName>
    </recommendedName>
</protein>
<dbReference type="AlphaFoldDB" id="A0A6N7VV63"/>
<dbReference type="GO" id="GO:0000156">
    <property type="term" value="F:phosphorelay response regulator activity"/>
    <property type="evidence" value="ECO:0007669"/>
    <property type="project" value="InterPro"/>
</dbReference>
<feature type="domain" description="HTH LytTR-type" evidence="5">
    <location>
        <begin position="129"/>
        <end position="228"/>
    </location>
</feature>
<dbReference type="GO" id="GO:0003677">
    <property type="term" value="F:DNA binding"/>
    <property type="evidence" value="ECO:0007669"/>
    <property type="project" value="InterPro"/>
</dbReference>
<dbReference type="PANTHER" id="PTHR37299">
    <property type="entry name" value="TRANSCRIPTIONAL REGULATOR-RELATED"/>
    <property type="match status" value="1"/>
</dbReference>
<dbReference type="EMBL" id="VUMI01000001">
    <property type="protein sequence ID" value="MSS86916.1"/>
    <property type="molecule type" value="Genomic_DNA"/>
</dbReference>
<accession>A0A6N7VV63</accession>
<dbReference type="InterPro" id="IPR001789">
    <property type="entry name" value="Sig_transdc_resp-reg_receiver"/>
</dbReference>
<dbReference type="InterPro" id="IPR007492">
    <property type="entry name" value="LytTR_DNA-bd_dom"/>
</dbReference>
<dbReference type="Gene3D" id="2.40.50.1020">
    <property type="entry name" value="LytTr DNA-binding domain"/>
    <property type="match status" value="1"/>
</dbReference>
<dbReference type="Gene3D" id="3.40.50.2300">
    <property type="match status" value="1"/>
</dbReference>
<gene>
    <name evidence="6" type="ORF">FYJ45_00655</name>
</gene>
<dbReference type="Pfam" id="PF04397">
    <property type="entry name" value="LytTR"/>
    <property type="match status" value="1"/>
</dbReference>
<evidence type="ECO:0000259" key="4">
    <source>
        <dbReference type="PROSITE" id="PS50110"/>
    </source>
</evidence>